<keyword evidence="3 4" id="KW-0648">Protein biosynthesis</keyword>
<dbReference type="SUPFAM" id="SSF47616">
    <property type="entry name" value="GST C-terminal domain-like"/>
    <property type="match status" value="1"/>
</dbReference>
<accession>R7U2Z4</accession>
<evidence type="ECO:0000313" key="9">
    <source>
        <dbReference type="EMBL" id="ELT98041.1"/>
    </source>
</evidence>
<evidence type="ECO:0000256" key="3">
    <source>
        <dbReference type="ARBA" id="ARBA00022917"/>
    </source>
</evidence>
<dbReference type="EMBL" id="AMQN01010628">
    <property type="status" value="NOT_ANNOTATED_CDS"/>
    <property type="molecule type" value="Genomic_DNA"/>
</dbReference>
<gene>
    <name evidence="9" type="ORF">CAPTEDRAFT_173297</name>
</gene>
<feature type="domain" description="GST N-terminal" evidence="7">
    <location>
        <begin position="2"/>
        <end position="87"/>
    </location>
</feature>
<dbReference type="SUPFAM" id="SSF52833">
    <property type="entry name" value="Thioredoxin-like"/>
    <property type="match status" value="1"/>
</dbReference>
<dbReference type="SFLD" id="SFLDG00358">
    <property type="entry name" value="Main_(cytGST)"/>
    <property type="match status" value="1"/>
</dbReference>
<dbReference type="FunFam" id="1.20.1050.10:FF:000006">
    <property type="entry name" value="Elongation factor 1 gamma"/>
    <property type="match status" value="1"/>
</dbReference>
<dbReference type="SUPFAM" id="SSF89942">
    <property type="entry name" value="eEF1-gamma domain"/>
    <property type="match status" value="1"/>
</dbReference>
<dbReference type="PROSITE" id="PS50404">
    <property type="entry name" value="GST_NTER"/>
    <property type="match status" value="1"/>
</dbReference>
<feature type="region of interest" description="Disordered" evidence="5">
    <location>
        <begin position="225"/>
        <end position="277"/>
    </location>
</feature>
<evidence type="ECO:0000313" key="11">
    <source>
        <dbReference type="Proteomes" id="UP000014760"/>
    </source>
</evidence>
<evidence type="ECO:0000256" key="2">
    <source>
        <dbReference type="ARBA" id="ARBA00022768"/>
    </source>
</evidence>
<dbReference type="Pfam" id="PF02798">
    <property type="entry name" value="GST_N"/>
    <property type="match status" value="1"/>
</dbReference>
<dbReference type="Gene3D" id="3.30.70.1010">
    <property type="entry name" value="Translation elongation factor EF1B, gamma chain, conserved domain"/>
    <property type="match status" value="1"/>
</dbReference>
<evidence type="ECO:0000313" key="10">
    <source>
        <dbReference type="EnsemblMetazoa" id="CapteP173297"/>
    </source>
</evidence>
<dbReference type="EnsemblMetazoa" id="CapteT173297">
    <property type="protein sequence ID" value="CapteP173297"/>
    <property type="gene ID" value="CapteG173297"/>
</dbReference>
<evidence type="ECO:0000259" key="6">
    <source>
        <dbReference type="PROSITE" id="PS50040"/>
    </source>
</evidence>
<dbReference type="InterPro" id="IPR040079">
    <property type="entry name" value="Glutathione_S-Trfase"/>
</dbReference>
<dbReference type="InterPro" id="IPR036282">
    <property type="entry name" value="Glutathione-S-Trfase_C_sf"/>
</dbReference>
<dbReference type="InterPro" id="IPR004046">
    <property type="entry name" value="GST_C"/>
</dbReference>
<dbReference type="FunFam" id="3.30.70.1010:FF:000001">
    <property type="entry name" value="Elongation factor 1-gamma 1"/>
    <property type="match status" value="1"/>
</dbReference>
<dbReference type="InterPro" id="IPR050802">
    <property type="entry name" value="EF-GSTs"/>
</dbReference>
<protein>
    <recommendedName>
        <fullName evidence="1">Elongation factor 1-gamma</fullName>
    </recommendedName>
</protein>
<dbReference type="InterPro" id="IPR036249">
    <property type="entry name" value="Thioredoxin-like_sf"/>
</dbReference>
<reference evidence="11" key="1">
    <citation type="submission" date="2012-12" db="EMBL/GenBank/DDBJ databases">
        <authorList>
            <person name="Hellsten U."/>
            <person name="Grimwood J."/>
            <person name="Chapman J.A."/>
            <person name="Shapiro H."/>
            <person name="Aerts A."/>
            <person name="Otillar R.P."/>
            <person name="Terry A.Y."/>
            <person name="Boore J.L."/>
            <person name="Simakov O."/>
            <person name="Marletaz F."/>
            <person name="Cho S.-J."/>
            <person name="Edsinger-Gonzales E."/>
            <person name="Havlak P."/>
            <person name="Kuo D.-H."/>
            <person name="Larsson T."/>
            <person name="Lv J."/>
            <person name="Arendt D."/>
            <person name="Savage R."/>
            <person name="Osoegawa K."/>
            <person name="de Jong P."/>
            <person name="Lindberg D.R."/>
            <person name="Seaver E.C."/>
            <person name="Weisblat D.A."/>
            <person name="Putnam N.H."/>
            <person name="Grigoriev I.V."/>
            <person name="Rokhsar D.S."/>
        </authorList>
    </citation>
    <scope>NUCLEOTIDE SEQUENCE</scope>
    <source>
        <strain evidence="11">I ESC-2004</strain>
    </source>
</reference>
<evidence type="ECO:0000259" key="8">
    <source>
        <dbReference type="PROSITE" id="PS50405"/>
    </source>
</evidence>
<dbReference type="EMBL" id="AMQN01010627">
    <property type="status" value="NOT_ANNOTATED_CDS"/>
    <property type="molecule type" value="Genomic_DNA"/>
</dbReference>
<dbReference type="OrthoDB" id="249703at2759"/>
<dbReference type="CDD" id="cd03044">
    <property type="entry name" value="GST_N_EF1Bgamma"/>
    <property type="match status" value="1"/>
</dbReference>
<dbReference type="FunFam" id="3.40.30.10:FF:000233">
    <property type="entry name" value="Elongation factor 1-gamma"/>
    <property type="match status" value="1"/>
</dbReference>
<dbReference type="OMA" id="TQYFSWT"/>
<dbReference type="PROSITE" id="PS50405">
    <property type="entry name" value="GST_CTER"/>
    <property type="match status" value="1"/>
</dbReference>
<evidence type="ECO:0000256" key="1">
    <source>
        <dbReference type="ARBA" id="ARBA00022218"/>
    </source>
</evidence>
<evidence type="ECO:0000256" key="5">
    <source>
        <dbReference type="SAM" id="MobiDB-lite"/>
    </source>
</evidence>
<evidence type="ECO:0000259" key="7">
    <source>
        <dbReference type="PROSITE" id="PS50404"/>
    </source>
</evidence>
<dbReference type="AlphaFoldDB" id="R7U2Z4"/>
<dbReference type="InterPro" id="IPR010987">
    <property type="entry name" value="Glutathione-S-Trfase_C-like"/>
</dbReference>
<feature type="compositionally biased region" description="Basic and acidic residues" evidence="5">
    <location>
        <begin position="235"/>
        <end position="256"/>
    </location>
</feature>
<dbReference type="Proteomes" id="UP000014760">
    <property type="component" value="Unassembled WGS sequence"/>
</dbReference>
<dbReference type="HOGENOM" id="CLU_011226_3_1_1"/>
<feature type="domain" description="EF-1-gamma C-terminal" evidence="6">
    <location>
        <begin position="270"/>
        <end position="429"/>
    </location>
</feature>
<dbReference type="PANTHER" id="PTHR43986">
    <property type="entry name" value="ELONGATION FACTOR 1-GAMMA"/>
    <property type="match status" value="1"/>
</dbReference>
<reference evidence="10" key="3">
    <citation type="submission" date="2015-06" db="UniProtKB">
        <authorList>
            <consortium name="EnsemblMetazoa"/>
        </authorList>
    </citation>
    <scope>IDENTIFICATION</scope>
</reference>
<keyword evidence="11" id="KW-1185">Reference proteome</keyword>
<dbReference type="PANTHER" id="PTHR43986:SF1">
    <property type="entry name" value="ELONGATION FACTOR 1-GAMMA"/>
    <property type="match status" value="1"/>
</dbReference>
<keyword evidence="2 4" id="KW-0251">Elongation factor</keyword>
<dbReference type="SFLD" id="SFLDS00019">
    <property type="entry name" value="Glutathione_Transferase_(cytos"/>
    <property type="match status" value="1"/>
</dbReference>
<dbReference type="FunCoup" id="R7U2Z4">
    <property type="interactions" value="1692"/>
</dbReference>
<dbReference type="Gene3D" id="3.40.30.10">
    <property type="entry name" value="Glutaredoxin"/>
    <property type="match status" value="1"/>
</dbReference>
<dbReference type="InterPro" id="IPR001662">
    <property type="entry name" value="EF1B_G_C"/>
</dbReference>
<dbReference type="Pfam" id="PF00647">
    <property type="entry name" value="EF1G"/>
    <property type="match status" value="1"/>
</dbReference>
<evidence type="ECO:0000256" key="4">
    <source>
        <dbReference type="PROSITE-ProRule" id="PRU00519"/>
    </source>
</evidence>
<dbReference type="STRING" id="283909.R7U2Z4"/>
<name>R7U2Z4_CAPTE</name>
<dbReference type="GO" id="GO:0003746">
    <property type="term" value="F:translation elongation factor activity"/>
    <property type="evidence" value="ECO:0007669"/>
    <property type="project" value="UniProtKB-UniRule"/>
</dbReference>
<dbReference type="GO" id="GO:0005634">
    <property type="term" value="C:nucleus"/>
    <property type="evidence" value="ECO:0007669"/>
    <property type="project" value="TreeGrafter"/>
</dbReference>
<sequence length="429" mass="48874">MASGTLYTYPENFRAYKAQIAARYSGGKVKVVQDAPAFKFGETNKSAEFLKKFPTGKVPAFESDSGVKLFESNAIAYFLANEELRGQTPADAACIQQWIHFADSEILPASCTWVFPCMGIMAFNKQNTERSKEEVKRALAILNAQLATRTFLVGERISLADITVACNLLHLYQYVLEPAFRGEYVNTNRWFNTIINQPNVKAVIGDFKLCEKMAVFDNKKFQEMQGGKAGGKSGGNKEKKTEKKQEKKQEKKKPAADPEEEDDMPVEKPSKDPFAALPKGTFVMDDWKKTYSNEDTATVALPYFWKNFDKENYSIWFAEYKYPEKLKKIFMTCNLVGGMFQRLDRLRKHAFGSVLIFGENDNNSISGIWVWRGQDLAFELSPDLQVDYESYDWVKLNPDDEATKKKVNDYFLWEGDFGGKVVNQGKVYK</sequence>
<dbReference type="InterPro" id="IPR004045">
    <property type="entry name" value="Glutathione_S-Trfase_N"/>
</dbReference>
<dbReference type="InterPro" id="IPR036433">
    <property type="entry name" value="EF1B_G_C_sf"/>
</dbReference>
<dbReference type="SMART" id="SM01183">
    <property type="entry name" value="EF1G"/>
    <property type="match status" value="1"/>
</dbReference>
<dbReference type="CDD" id="cd03181">
    <property type="entry name" value="GST_C_EF1Bgamma_like"/>
    <property type="match status" value="1"/>
</dbReference>
<dbReference type="Gene3D" id="1.20.1050.10">
    <property type="match status" value="1"/>
</dbReference>
<feature type="domain" description="GST C-terminal" evidence="8">
    <location>
        <begin position="88"/>
        <end position="216"/>
    </location>
</feature>
<dbReference type="GO" id="GO:0005737">
    <property type="term" value="C:cytoplasm"/>
    <property type="evidence" value="ECO:0007669"/>
    <property type="project" value="TreeGrafter"/>
</dbReference>
<reference evidence="9 11" key="2">
    <citation type="journal article" date="2013" name="Nature">
        <title>Insights into bilaterian evolution from three spiralian genomes.</title>
        <authorList>
            <person name="Simakov O."/>
            <person name="Marletaz F."/>
            <person name="Cho S.J."/>
            <person name="Edsinger-Gonzales E."/>
            <person name="Havlak P."/>
            <person name="Hellsten U."/>
            <person name="Kuo D.H."/>
            <person name="Larsson T."/>
            <person name="Lv J."/>
            <person name="Arendt D."/>
            <person name="Savage R."/>
            <person name="Osoegawa K."/>
            <person name="de Jong P."/>
            <person name="Grimwood J."/>
            <person name="Chapman J.A."/>
            <person name="Shapiro H."/>
            <person name="Aerts A."/>
            <person name="Otillar R.P."/>
            <person name="Terry A.Y."/>
            <person name="Boore J.L."/>
            <person name="Grigoriev I.V."/>
            <person name="Lindberg D.R."/>
            <person name="Seaver E.C."/>
            <person name="Weisblat D.A."/>
            <person name="Putnam N.H."/>
            <person name="Rokhsar D.S."/>
        </authorList>
    </citation>
    <scope>NUCLEOTIDE SEQUENCE</scope>
    <source>
        <strain evidence="9 11">I ESC-2004</strain>
    </source>
</reference>
<organism evidence="9">
    <name type="scientific">Capitella teleta</name>
    <name type="common">Polychaete worm</name>
    <dbReference type="NCBI Taxonomy" id="283909"/>
    <lineage>
        <taxon>Eukaryota</taxon>
        <taxon>Metazoa</taxon>
        <taxon>Spiralia</taxon>
        <taxon>Lophotrochozoa</taxon>
        <taxon>Annelida</taxon>
        <taxon>Polychaeta</taxon>
        <taxon>Sedentaria</taxon>
        <taxon>Scolecida</taxon>
        <taxon>Capitellidae</taxon>
        <taxon>Capitella</taxon>
    </lineage>
</organism>
<dbReference type="PROSITE" id="PS50040">
    <property type="entry name" value="EF1G_C"/>
    <property type="match status" value="1"/>
</dbReference>
<proteinExistence type="predicted"/>
<dbReference type="EMBL" id="KB308278">
    <property type="protein sequence ID" value="ELT98041.1"/>
    <property type="molecule type" value="Genomic_DNA"/>
</dbReference>
<dbReference type="Pfam" id="PF00043">
    <property type="entry name" value="GST_C"/>
    <property type="match status" value="1"/>
</dbReference>